<reference evidence="1" key="2">
    <citation type="journal article" date="2015" name="Fish Shellfish Immunol.">
        <title>Early steps in the European eel (Anguilla anguilla)-Vibrio vulnificus interaction in the gills: Role of the RtxA13 toxin.</title>
        <authorList>
            <person name="Callol A."/>
            <person name="Pajuelo D."/>
            <person name="Ebbesson L."/>
            <person name="Teles M."/>
            <person name="MacKenzie S."/>
            <person name="Amaro C."/>
        </authorList>
    </citation>
    <scope>NUCLEOTIDE SEQUENCE</scope>
</reference>
<evidence type="ECO:0000313" key="1">
    <source>
        <dbReference type="EMBL" id="JAI05129.1"/>
    </source>
</evidence>
<protein>
    <submittedName>
        <fullName evidence="1">Uncharacterized protein</fullName>
    </submittedName>
</protein>
<dbReference type="AlphaFoldDB" id="A0A0E9XTW4"/>
<reference evidence="1" key="1">
    <citation type="submission" date="2014-11" db="EMBL/GenBank/DDBJ databases">
        <authorList>
            <person name="Amaro Gonzalez C."/>
        </authorList>
    </citation>
    <scope>NUCLEOTIDE SEQUENCE</scope>
</reference>
<accession>A0A0E9XTW4</accession>
<sequence length="39" mass="4494">MAKGIETQACRKHGHHSFTFCFNCISAKETNKLMISIFY</sequence>
<name>A0A0E9XTW4_ANGAN</name>
<dbReference type="EMBL" id="GBXM01003449">
    <property type="protein sequence ID" value="JAI05129.1"/>
    <property type="molecule type" value="Transcribed_RNA"/>
</dbReference>
<proteinExistence type="predicted"/>
<organism evidence="1">
    <name type="scientific">Anguilla anguilla</name>
    <name type="common">European freshwater eel</name>
    <name type="synonym">Muraena anguilla</name>
    <dbReference type="NCBI Taxonomy" id="7936"/>
    <lineage>
        <taxon>Eukaryota</taxon>
        <taxon>Metazoa</taxon>
        <taxon>Chordata</taxon>
        <taxon>Craniata</taxon>
        <taxon>Vertebrata</taxon>
        <taxon>Euteleostomi</taxon>
        <taxon>Actinopterygii</taxon>
        <taxon>Neopterygii</taxon>
        <taxon>Teleostei</taxon>
        <taxon>Anguilliformes</taxon>
        <taxon>Anguillidae</taxon>
        <taxon>Anguilla</taxon>
    </lineage>
</organism>